<organism evidence="2 3">
    <name type="scientific">Hortaea werneckii</name>
    <name type="common">Black yeast</name>
    <name type="synonym">Cladosporium werneckii</name>
    <dbReference type="NCBI Taxonomy" id="91943"/>
    <lineage>
        <taxon>Eukaryota</taxon>
        <taxon>Fungi</taxon>
        <taxon>Dikarya</taxon>
        <taxon>Ascomycota</taxon>
        <taxon>Pezizomycotina</taxon>
        <taxon>Dothideomycetes</taxon>
        <taxon>Dothideomycetidae</taxon>
        <taxon>Mycosphaerellales</taxon>
        <taxon>Teratosphaeriaceae</taxon>
        <taxon>Hortaea</taxon>
    </lineage>
</organism>
<dbReference type="Proteomes" id="UP000268823">
    <property type="component" value="Unassembled WGS sequence"/>
</dbReference>
<evidence type="ECO:0000256" key="1">
    <source>
        <dbReference type="SAM" id="MobiDB-lite"/>
    </source>
</evidence>
<evidence type="ECO:0000313" key="3">
    <source>
        <dbReference type="Proteomes" id="UP000268823"/>
    </source>
</evidence>
<name>A0A3M7FIE0_HORWE</name>
<evidence type="ECO:0000313" key="2">
    <source>
        <dbReference type="EMBL" id="RMY88044.1"/>
    </source>
</evidence>
<dbReference type="VEuPathDB" id="FungiDB:BTJ68_03176"/>
<feature type="compositionally biased region" description="Low complexity" evidence="1">
    <location>
        <begin position="14"/>
        <end position="25"/>
    </location>
</feature>
<comment type="caution">
    <text evidence="2">The sequence shown here is derived from an EMBL/GenBank/DDBJ whole genome shotgun (WGS) entry which is preliminary data.</text>
</comment>
<sequence>MCMRRLLDTNDHPTAASNGASQGAAGSASTTTILMAGHATVSQTVKAGTTISTTTTTDITSTSTVSLAAPTYTQVYGPESGCSIREDAESEQLETSITDSNEASERCQTSCSQKPECSFVFAQQLFPDYGQTRPHFQCYFIDHHFNKTMDLQCGQSEGIWGEACGFDAEGRGQPAEQVSNSKSSWWKW</sequence>
<gene>
    <name evidence="2" type="ORF">D0861_05054</name>
</gene>
<reference evidence="2 3" key="1">
    <citation type="journal article" date="2018" name="BMC Genomics">
        <title>Genomic evidence for intraspecific hybridization in a clonal and extremely halotolerant yeast.</title>
        <authorList>
            <person name="Gostincar C."/>
            <person name="Stajich J.E."/>
            <person name="Zupancic J."/>
            <person name="Zalar P."/>
            <person name="Gunde-Cimerman N."/>
        </authorList>
    </citation>
    <scope>NUCLEOTIDE SEQUENCE [LARGE SCALE GENOMIC DNA]</scope>
    <source>
        <strain evidence="2 3">EXF-2788</strain>
    </source>
</reference>
<proteinExistence type="predicted"/>
<dbReference type="OrthoDB" id="3925547at2759"/>
<protein>
    <submittedName>
        <fullName evidence="2">Uncharacterized protein</fullName>
    </submittedName>
</protein>
<dbReference type="AlphaFoldDB" id="A0A3M7FIE0"/>
<feature type="compositionally biased region" description="Basic and acidic residues" evidence="1">
    <location>
        <begin position="1"/>
        <end position="11"/>
    </location>
</feature>
<dbReference type="EMBL" id="QWIR01000085">
    <property type="protein sequence ID" value="RMY88044.1"/>
    <property type="molecule type" value="Genomic_DNA"/>
</dbReference>
<accession>A0A3M7FIE0</accession>
<feature type="region of interest" description="Disordered" evidence="1">
    <location>
        <begin position="1"/>
        <end position="25"/>
    </location>
</feature>